<dbReference type="SMART" id="SM00646">
    <property type="entry name" value="Ami_3"/>
    <property type="match status" value="1"/>
</dbReference>
<proteinExistence type="predicted"/>
<keyword evidence="1" id="KW-0378">Hydrolase</keyword>
<dbReference type="SUPFAM" id="SSF53187">
    <property type="entry name" value="Zn-dependent exopeptidases"/>
    <property type="match status" value="1"/>
</dbReference>
<dbReference type="GO" id="GO:0030288">
    <property type="term" value="C:outer membrane-bounded periplasmic space"/>
    <property type="evidence" value="ECO:0007669"/>
    <property type="project" value="TreeGrafter"/>
</dbReference>
<dbReference type="PANTHER" id="PTHR30404">
    <property type="entry name" value="N-ACETYLMURAMOYL-L-ALANINE AMIDASE"/>
    <property type="match status" value="1"/>
</dbReference>
<sequence>MYWIIRGEGNGVCIKNLMKLIIVLALVIVSTSSLFTYAYEPAEASNENVNNNFKVCIDPGHQAKYDSRGEPVAPGSSTKKARVSAGTKGVATKKNEYEVNLEAALLLREMLNNKSYNVIMTRDNNDVNISNIERAEIANENNSDIAIRIHCDSLLDSSKTGATILVPNKECEWTKEIYENSYTFATILQEKLKEGNIKVNGVFERKDITGFNWSKVPVIILEMGFMSNYNEDTMLSNPNYQKKIMNCVSEAIDEYQNVMIKR</sequence>
<dbReference type="AlphaFoldDB" id="A0A8I0A524"/>
<organism evidence="4 5">
    <name type="scientific">Clostridium lentum</name>
    <dbReference type="NCBI Taxonomy" id="2763037"/>
    <lineage>
        <taxon>Bacteria</taxon>
        <taxon>Bacillati</taxon>
        <taxon>Bacillota</taxon>
        <taxon>Clostridia</taxon>
        <taxon>Eubacteriales</taxon>
        <taxon>Clostridiaceae</taxon>
        <taxon>Clostridium</taxon>
    </lineage>
</organism>
<feature type="transmembrane region" description="Helical" evidence="2">
    <location>
        <begin position="20"/>
        <end position="39"/>
    </location>
</feature>
<keyword evidence="5" id="KW-1185">Reference proteome</keyword>
<gene>
    <name evidence="4" type="ORF">H8R92_03745</name>
</gene>
<dbReference type="Pfam" id="PF01520">
    <property type="entry name" value="Amidase_3"/>
    <property type="match status" value="1"/>
</dbReference>
<dbReference type="PANTHER" id="PTHR30404:SF0">
    <property type="entry name" value="N-ACETYLMURAMOYL-L-ALANINE AMIDASE AMIC"/>
    <property type="match status" value="1"/>
</dbReference>
<keyword evidence="2" id="KW-1133">Transmembrane helix</keyword>
<evidence type="ECO:0000256" key="1">
    <source>
        <dbReference type="ARBA" id="ARBA00022801"/>
    </source>
</evidence>
<evidence type="ECO:0000256" key="2">
    <source>
        <dbReference type="SAM" id="Phobius"/>
    </source>
</evidence>
<dbReference type="GO" id="GO:0009253">
    <property type="term" value="P:peptidoglycan catabolic process"/>
    <property type="evidence" value="ECO:0007669"/>
    <property type="project" value="InterPro"/>
</dbReference>
<feature type="domain" description="MurNAc-LAA" evidence="3">
    <location>
        <begin position="135"/>
        <end position="253"/>
    </location>
</feature>
<evidence type="ECO:0000313" key="5">
    <source>
        <dbReference type="Proteomes" id="UP000662088"/>
    </source>
</evidence>
<dbReference type="CDD" id="cd02696">
    <property type="entry name" value="MurNAc-LAA"/>
    <property type="match status" value="1"/>
</dbReference>
<evidence type="ECO:0000259" key="3">
    <source>
        <dbReference type="SMART" id="SM00646"/>
    </source>
</evidence>
<reference evidence="4" key="1">
    <citation type="submission" date="2020-08" db="EMBL/GenBank/DDBJ databases">
        <title>Genome public.</title>
        <authorList>
            <person name="Liu C."/>
            <person name="Sun Q."/>
        </authorList>
    </citation>
    <scope>NUCLEOTIDE SEQUENCE</scope>
    <source>
        <strain evidence="4">NSJ-42</strain>
    </source>
</reference>
<accession>A0A8I0A524</accession>
<protein>
    <submittedName>
        <fullName evidence="4">N-acetylmuramoyl-L-alanine amidase</fullName>
    </submittedName>
</protein>
<evidence type="ECO:0000313" key="4">
    <source>
        <dbReference type="EMBL" id="MBC5639554.1"/>
    </source>
</evidence>
<comment type="caution">
    <text evidence="4">The sequence shown here is derived from an EMBL/GenBank/DDBJ whole genome shotgun (WGS) entry which is preliminary data.</text>
</comment>
<dbReference type="EMBL" id="JACOOQ010000004">
    <property type="protein sequence ID" value="MBC5639554.1"/>
    <property type="molecule type" value="Genomic_DNA"/>
</dbReference>
<dbReference type="Proteomes" id="UP000662088">
    <property type="component" value="Unassembled WGS sequence"/>
</dbReference>
<keyword evidence="2" id="KW-0472">Membrane</keyword>
<name>A0A8I0A524_9CLOT</name>
<dbReference type="Gene3D" id="3.40.630.40">
    <property type="entry name" value="Zn-dependent exopeptidases"/>
    <property type="match status" value="1"/>
</dbReference>
<dbReference type="GO" id="GO:0008745">
    <property type="term" value="F:N-acetylmuramoyl-L-alanine amidase activity"/>
    <property type="evidence" value="ECO:0007669"/>
    <property type="project" value="InterPro"/>
</dbReference>
<dbReference type="RefSeq" id="WP_186834781.1">
    <property type="nucleotide sequence ID" value="NZ_JACOOQ010000004.1"/>
</dbReference>
<keyword evidence="2" id="KW-0812">Transmembrane</keyword>
<dbReference type="InterPro" id="IPR002508">
    <property type="entry name" value="MurNAc-LAA_cat"/>
</dbReference>
<dbReference type="InterPro" id="IPR050695">
    <property type="entry name" value="N-acetylmuramoyl_amidase_3"/>
</dbReference>